<dbReference type="Proteomes" id="UP000515135">
    <property type="component" value="Unplaced"/>
</dbReference>
<feature type="compositionally biased region" description="Polar residues" evidence="2">
    <location>
        <begin position="2119"/>
        <end position="2130"/>
    </location>
</feature>
<feature type="region of interest" description="Disordered" evidence="2">
    <location>
        <begin position="1597"/>
        <end position="1688"/>
    </location>
</feature>
<feature type="compositionally biased region" description="Basic and acidic residues" evidence="2">
    <location>
        <begin position="2539"/>
        <end position="2552"/>
    </location>
</feature>
<feature type="region of interest" description="Disordered" evidence="2">
    <location>
        <begin position="3170"/>
        <end position="3225"/>
    </location>
</feature>
<feature type="compositionally biased region" description="Acidic residues" evidence="2">
    <location>
        <begin position="4302"/>
        <end position="4317"/>
    </location>
</feature>
<feature type="compositionally biased region" description="Polar residues" evidence="2">
    <location>
        <begin position="2824"/>
        <end position="2840"/>
    </location>
</feature>
<dbReference type="OrthoDB" id="10255000at2759"/>
<feature type="region of interest" description="Disordered" evidence="2">
    <location>
        <begin position="3737"/>
        <end position="3756"/>
    </location>
</feature>
<keyword evidence="3" id="KW-0472">Membrane</keyword>
<feature type="compositionally biased region" description="Basic residues" evidence="2">
    <location>
        <begin position="2060"/>
        <end position="2071"/>
    </location>
</feature>
<feature type="region of interest" description="Disordered" evidence="2">
    <location>
        <begin position="1717"/>
        <end position="1818"/>
    </location>
</feature>
<sequence>MIRDTSSPFQQIKYKVVKKEGTDSPRSEESSGGSAQVSVSSTKVTTTTRKTVQQGAGPTATVQTELVGLEEVDEVKKLVKSYLEKIEQLEDENASLRDTVGAAMAAGEGGGGGGRITSHSHALQCPNCGSSGERHGSVLQTLTQTGIRSEEVVDTVTKEGQTVKIFRSSTQTTSVDSETSHTAQHRDSTTDDGTVTSVELGQEILLQKVHSLEDENRLLKSRLESLGEPKTDPDSEEGEDSFVMIAMGQEALGEVDIHTLQNYSKEELLTTVTHLITENKTLKVKVEEVQILSPSKVHYGDIIGGQTQGLQKTEGNKRALEQLEPEARLALFQDSNAPLTIQVAKPNTLQSQLDDARQSNTENNLVQGNSFTHAQYEQQVVGLQVQLDRLKEENSTLAAQVENSADAESETRKIQEEVAYLRSEIERLTTEKDNYAQQVERSREVIALGGDGALRELTEGISSLQAQLKEKADELDDTEKVLASVRLALDAARQQKYKFEDEKTRLKGEASKSSAMRQEVETLKAQLEVSKKSEIMLVETLEQVEALQKDNARLESEREALNLKVDETARDFMKVQLLEQQVEKLNVDLKKQEETEKELQEVKESLDAARHERESLLADQAAYNRHKEEVREAKEKIQVLQETLALLAKQVKDADMMERDLETALKEARENLTAVTSEKATLLQEAESRAKQLEAQQGKIETLKGQVEDADSRTKELEAAQEKIQILQGQVQDAESRTKELESAQEKIQTLQVQVEDTKSRTKDLEAAQQKIQTLQGQIEDAESRAKELEPAQEKIQTLQGKVNDAESRTKEFEAAQEKIQTLQGQVQDAESRTKELEAAQQKIQTLQGQIEDAESRAKELEAAQEKIQTLQGKVNDAESRTKEFEAAQEKIQTLQGQVKDVEGRTNELEAAQEKIQTLQGKIEDAESRAQEFEAAQEKMQALQGQVQDAESQTKELEAAQEQIQKLQLKVQDAESRAKDLEAAQEKIQTLQGQIGDAESRAKELEAAQEKITALQQQVQDAESRTKELKAAQKKIKALQGQVKETESRTKDLEAAQEKIQTMQEKVKDAEDRTKELEAAQQKIQMLQGQVQDLDAKSTALATTKQQFEFTKKELDVLQVKNAELETQVADISDLKKEITVARSVIQQLREGDEQAESKHKEESARLVKDLEISKENMDTLITEKDALEAKCTTSAKELEEARLHIKTLEAEKETLLTAEQKQKAKDLLEAQDQLEVLSEENKRLLKEQDKLQKQSEDLNVARKQIQSLQEKFTVQAELFDKIQGDLTKKVDLVEDLQIENQKLQNQNTTLGAEKEKKHNERVVALETEIGELTSRLEKAEEVKRDLQATEKELDKIRTEKEQFIQEREVYQVQLAKREEEVANTSLLETEVTTLKEKIQDLKRSEQELTEMQKKFAAINQECEDRDRALEELRKEKEVFCNQLNEMEGLKKEIAIARNVIKELRESQEMTSEQEQKSKELTSALEKTRMEVNVLQEEKEEMYKRFAASQKQLDGARSQIEQLEDEKKSEDATELKAQLEEAKTSLTTELQNFFTVQSELQGALERIQTLEEEKKLLEEEAKEVTILERELSVAREESHQLRVEKSSTTEKVEAKDIQTDSGVAKKRADRLKREREVHVEQKRQSEKLVKDLEAAKEEIQRLKEERNNDDENNQTSVSSTSISTNVVITTGEFEGIETELSKAMERIQALEEERRHLKDEIRMAHQQETNISGDSQKQESNKSVSTGKSDTGVTQTGTRGDRSHENKQLAQVTHRQENQVEQPEKEQRAQKGDMKSPQEKDSGKRTNGEASVSPGIAPTILITTEVNDIQTEVQELKERIQLLEKEKMQLQAEVSTQNTGISTGGEKTQWQGPDSSTSESVEAKEIQTDPGVARKRAAKLRREGIPMGQNVQSEETRKERHSSGEDDGDDDGVGNGNIERFVSITTEEAQRHGSDSKLSERVEAREIQTDPGVARKRAAKLRREKGAEGKRIRSEKTKSKVSKKERHSSKESEEDDNGGSDDGNIERFVSTKPLLSEESLQHGTPERVDAKEIQTDPGVARKRAVKLRRKKEAPGQRIRSEETGNSKESKLAKKEGLSSTEEEEDDDASDEAVRIERSVSPNEKSSNAKDIQTEPGVARRRAGKLKKDKETVKSLKAELQAARKEIDRLNELHVKMAADLQEVNELRLQHDEMRGKSEKQEATLMEKREVTREKTVQSVEHTGSMETRTQTKTMALGNRDDRMEESDLPQLTKTASNARAQPSSSSSEAEASGLAPNVGRYELLVVDETYLSTLSDTEKVTVLMEQLHSTSVAMKQLEEEKEQLSMEATNVVALQQQLYMVQTEVDDLRRDKKGTIESTGIEVGIGAEPGSIREEEEDLNDELEKVKSRLLQYETLDHQLAEARDTVDTLLSVKTSLEERATLLENQAKGNEDMLRELAKQNAEMRDELMSVEFLKREVRELLFGDTSPSVGNLSPMLSPSSRKLLEAGGGSTRFEFGPGTGYRGSGMRQRVDRASDTDDIDGASSQGASTDNYTTAEDSARSTSDSDRDLIGRTPTQTSGTQKSKTNEILATIVSTENVIVESDDSQDSIEVLRVSVVGLDDRKEATGSSGETTSSTVVKTTRLDTTDGEVTPTKGAHVASRKRLTYQEDDKGMSTIEESRQRRQIMESKGRQGGQDGSSVSQGPDGIVEMQTGSDHHDAENTEDIQANNARREQTSASESGGQHANRMEGVQETSDRQGTGITQEDISSSHEKVTEQASTSSTAIIPGKEGKVNKGVQDDSIGDQGQDMPVSETSDGMSASNMIRDTKGVKKGSSEKSGVSWFQQNVGSLFGPTPSTKQKTDDSQGGKDDANDTGSFEHGEKVKTDDRSSLLSQADNTADQDTTLTVPSQEASDTNVDTMIKQQLGVAAVTEETKQVIKNTQSIKLLIENLQKIQIRIWQSLSKGDNPDSDADSAIMEMTEEMKENLEEMTTVLAVLRSSVSHESNSGEDCDTEGQDFSKAQKEDLVANLQQLSTSSEEIEVIREEVANLCSRNSGDPDKSSQIHSIVERLKIKLSTAVTAVTTMQQTEVLILKDNEQADDEERPGDHKSRQDDETSTRGFFDGIRDWWRGPSDKTSSLTKEIPPGDPKSSTLVVGGTSPMQNVSVREPSLDDILAPEDKVVRYKTEKHGTGGSVDTRGTGTTDWHVVSSSGPSQAKLGTISEQQTTDATRSDLKDSSRATPAGHLQNIQTIKVLIEELCRIRTDMADTYSREMKRSSEKVDTPDIDLQTTGEKMREKLEEVTTVLAVLQTSLDVEEDGQTASKTDSSANKGERKEVYGKLQEVSICVENLKKMQNDIESSYKQLGTEDGSLDESIKIEADISRDLESMGDKVDAALKSVTTIEEELANLKDDKTESPPGEGRPWSILGGLSSWWHRGPGKDSYIPNISVPEDAGDNVDISGTERDETVEDETVPDLSDEAKETIANMQIMWIYMEDMQNIYRDILEVKNEDAPGETDRSTSKKIQEKTVEMDRKLDSITSLVRSTTKISNMEQQHFLALMAKFQKMNKNLADLKRKQEADTERGRDTAHVDAKIQRKIERMGNRLCRMAKMVRKMEVQAISQLTAETDSGFFSRLFATESAPGTQQISDDPDDIQETTSEEATDIDDHGEEDTIDNSAPTGPVVSPEATAFIANMQIITSHIREMDTICKDTIDDYSSQESEEKTADKVEEGMNAIKEKVDRTLSLLADIETGIPTEPAEGNQQDSNKEEQEKRITRTSTVLKEVHELCCETIDYVQVPSLVDGQDEDVALTQEMVQQNMRKIQTKLEMLPEILARSENIASEEQASSANSIDIGDLSQLETTLPDEKDNQVSSAEDLAINVQKAITHITELDELQKTIGELYTERFRDDTDNVRSEEVDQVLQREMKNMGSQIQVIWHLIPDQPNAAQSTEATAANEDSATLLGLTDAGWEKLSQVSGTLLELKARQGTLIKVYQKRVREGERGELGAPSCIFLDAQMEKEMAGVEANTGSTIQQLSEVLEELKVAQLDDTTDSLPKVGVQHPGIISRLFWWRRQDEDDEDDTVMPEETMILIANMQILWVYVTEIKETQTYLQDAYSDRFGDGITEEQCEEVDKAIQEHKDNMDAKVEKALAVVQEIEESLVEQENGEDEAQQVTANSKLQKVASLIQEVRNKNIQVSEMYKKQATEEEGDGKDEDSKAFIDAKMQQVLQNVSRKLTQTERLVTAAEGLALGHKLADETDGTDDDAAEDETLDTQTDIASTEAEKEESRSWFGGWWSHKASTTPSTKSPVEAPREVIEEDDVNTNEDDEDTASENTQQSTGAFRRLLRWYSSGYKPDQVTFPEKEELEDLTTSHPEVDATGEESIADTIKASTKAAMSAVLGLKEVCAKYQGQAMATTEEKGPEQNEEVELDDEGMQQNITVIGQKITDLTEYVNEIRLVTQYDISKDKEDTELTSDEQTEKGNIGVEEESQKFIVSFDKLLVQMEELTSCKTELQTLSSAENPVEEEHQEPTTRIFQVMTELNIKICDVGETLAEIEPKALAHCESIKTAKQSTVDETVPTTDQEESGGALSRLFGWGPVGVFWRRKEEEEEGDGPAMPKERMTLIANMQSLWVDITEMKEIQTRLNDAYSDRFGDGITEEQCEEVDKAIQVHREGLDAKVESVLSVVQEIQGSFNVELDSGTNATQQVQANSMLQKVASLIQEVKDTNIQISEMYHKQVGGDEEPHDSKEGSTTALTDAKMQQELQNVSLKLSQAERLVTAAERLALGYRLTDEKDEETTDGTTDISTSETKQVDVKPSWFRGWWSNQVTTVAEETDHETPDGATDISTSEVQEEDVKPSWFHGWWNSQVTTEPSTQASVDGPSEVEGNPDIDRKADNEDQEGENDSQSTGPGPFRRLFRWYSSGYNPDHVTFPDDDELINLAPASLEEEENDMQTTAEAIKNSAKAATSVVLELRKMCAGFQGQAIATTEDEGPGHTEEVALDDESMQQNIAGIGQRISDLTEHVNEMKKRVIMMSEHVQNGQLKDSKQTDNNTDFEEERQDIVDGFDKLLVQIQEIKSCETKLLSLTSAETSTTEEHGEQATAVSQLVKELDIALTTVGKMLTDIEPKAIEHCESVKTTKACVVDEMETKEPQEEGRGFLSRLFGWAERDTDDPPEQLLAEISDTSEETADTDERDKDPVADVQRALVCCQEINEARSKVLDNYQERFKEGTSEVRTQETGQIIRRELGTIESKITELAGLLYKKTTADTDTKAEQGSPLTASTSDEDKLLLEVLTYCEDMRESQVKITELYDRRLRESTVADDGSEACVYLATRISKELGSIESNTTKITEKLSSFLQDLTGREDAKTEVERSQESKETPGIFGRLIWWRQTVDEDKKAAETYIPNETGTLVANMQMIWAYIEDMKQTQTCFEDAYSDRLGDGITEEQIQEVETVIRTQMEHMEKTNKKVVVLLEEIKQKIQDGDTEDVGMEKQPEVKLHLQDVASIMTECKELRCRVDELYQLRLSSDTEANQDGTTDTSAISVDVQLRQEMNIMTQKLDKAGQLLLMAEALTQGCKVQEPKDTDVAESEKYAADAQTTRHSSWWWTSDTTDAKDSRAQSTEIPTMIQEQDERQHATLSEGKEKTGMLRRLFRWWSRGYNPDHVTFPGREELSEIESTFSGKDDSQGVTQKDVDTTDAQSTTQDPGSSAGKTADKDDVVEDLSAKTDHQEVEPEPSEHRGLLGRLFQWWGTGQQLALPDENEQVDVSLTREVESNIEVVKIYLFELRNICGCLQERFTMEAPTVHGGAGEDDEDRDKIDEATQQLIANRLGEIAALVNDIGTVIPIEEPLSPEGGKSVTVQENLEKIRVSLQDTNAMFTEIQRMQEQSGTATSVAKELKNMEAKLKMLADTVVNIEPEVMKYCEEPSTDVQEQESVAPPEGKHEGAQSAGVLTRMFKHWWETNYSPAQPESDGTEEEETDGTEEDTRERIKAAASDQMRAFLTNLEITWVHILELKRIQIDMEDSHKLQGQGTEEVSQSCSNVQQELAKMGEKLVTVHQLITDLQNSIPEEMMAAEMTAEESESLHAKVSEQLNRISSIVDTLQTDHFNVTNKYSVSTYMEDDSSVEQFDTMFNEEMEGIRMKLEEVTELFTDVEDIVLKEMKRKHGKKEAKIIKSKKVAATTAKEPIQEQREGIFSRLFYWRKGSERRETAPESDGQSSTESTDEERTIKVTESKVTSKQHSLVQRLSDWFTGRSSSDKRSSSQETSVDMPAAGTSSTGQPSEGFTTQVTRENEDRQAGVFTTIVEWWSNGFRTTSVKDKDEAPTMPLGLQDFIASVQLADVYCTQTQSSLAELVDIYHQVPTEAGEQGDMKREKDIKSKRHVIENNWKMLLSTTVKLESALAKDGERQEDGSKIMEEWIKDDATWEQALALSHDLKEMIQATLQTLPWTGSMGEEQGETTNITIQAMQEMHSSLDNVRIKLQAVERCMLSGRALHEEQLLQTSELKARQDIAAEETDGQGKDAKSSVFGQVQRWWSEVYQPNYDQYRDSMEEPGTDSQPVQPHISREDLNAAMMESSTEDFEPTDESAGILLNDAADESIMSKGLRLELDKQLDKLNERSEDQGIRERILGLLVVASIWFVGGVMYVNTNHVL</sequence>
<reference evidence="5" key="1">
    <citation type="submission" date="2025-08" db="UniProtKB">
        <authorList>
            <consortium name="RefSeq"/>
        </authorList>
    </citation>
    <scope>IDENTIFICATION</scope>
    <source>
        <tissue evidence="5">Gonad</tissue>
    </source>
</reference>
<feature type="region of interest" description="Disordered" evidence="2">
    <location>
        <begin position="3623"/>
        <end position="3666"/>
    </location>
</feature>
<feature type="compositionally biased region" description="Low complexity" evidence="2">
    <location>
        <begin position="1673"/>
        <end position="1688"/>
    </location>
</feature>
<feature type="compositionally biased region" description="Low complexity" evidence="2">
    <location>
        <begin position="30"/>
        <end position="54"/>
    </location>
</feature>
<keyword evidence="3" id="KW-0812">Transmembrane</keyword>
<feature type="compositionally biased region" description="Basic and acidic residues" evidence="2">
    <location>
        <begin position="2807"/>
        <end position="2817"/>
    </location>
</feature>
<feature type="compositionally biased region" description="Polar residues" evidence="2">
    <location>
        <begin position="3179"/>
        <end position="3196"/>
    </location>
</feature>
<dbReference type="Gene3D" id="1.10.287.1490">
    <property type="match status" value="2"/>
</dbReference>
<feature type="region of interest" description="Disordered" evidence="2">
    <location>
        <begin position="1"/>
        <end position="59"/>
    </location>
</feature>
<feature type="region of interest" description="Disordered" evidence="2">
    <location>
        <begin position="1853"/>
        <end position="2152"/>
    </location>
</feature>
<feature type="compositionally biased region" description="Polar residues" evidence="2">
    <location>
        <begin position="2216"/>
        <end position="2233"/>
    </location>
</feature>
<evidence type="ECO:0000313" key="5">
    <source>
        <dbReference type="RefSeq" id="XP_019647709.1"/>
    </source>
</evidence>
<feature type="compositionally biased region" description="Basic and acidic residues" evidence="2">
    <location>
        <begin position="1774"/>
        <end position="1807"/>
    </location>
</feature>
<feature type="coiled-coil region" evidence="1">
    <location>
        <begin position="3539"/>
        <end position="3566"/>
    </location>
</feature>
<feature type="region of interest" description="Disordered" evidence="2">
    <location>
        <begin position="2467"/>
        <end position="2565"/>
    </location>
</feature>
<feature type="compositionally biased region" description="Low complexity" evidence="2">
    <location>
        <begin position="2679"/>
        <end position="2688"/>
    </location>
</feature>
<feature type="compositionally biased region" description="Polar residues" evidence="2">
    <location>
        <begin position="1853"/>
        <end position="1880"/>
    </location>
</feature>
<feature type="coiled-coil region" evidence="1">
    <location>
        <begin position="72"/>
        <end position="106"/>
    </location>
</feature>
<feature type="region of interest" description="Disordered" evidence="2">
    <location>
        <begin position="6198"/>
        <end position="6229"/>
    </location>
</feature>
<keyword evidence="4" id="KW-1185">Reference proteome</keyword>
<feature type="compositionally biased region" description="Acidic residues" evidence="2">
    <location>
        <begin position="4243"/>
        <end position="4257"/>
    </location>
</feature>
<feature type="region of interest" description="Disordered" evidence="2">
    <location>
        <begin position="5666"/>
        <end position="5708"/>
    </location>
</feature>
<dbReference type="GeneID" id="109488008"/>
<feature type="compositionally biased region" description="Polar residues" evidence="2">
    <location>
        <begin position="2872"/>
        <end position="2897"/>
    </location>
</feature>
<feature type="compositionally biased region" description="Polar residues" evidence="2">
    <location>
        <begin position="5687"/>
        <end position="5701"/>
    </location>
</feature>
<evidence type="ECO:0000313" key="4">
    <source>
        <dbReference type="Proteomes" id="UP000515135"/>
    </source>
</evidence>
<feature type="compositionally biased region" description="Basic and acidic residues" evidence="2">
    <location>
        <begin position="2841"/>
        <end position="2871"/>
    </location>
</feature>
<feature type="transmembrane region" description="Helical" evidence="3">
    <location>
        <begin position="6622"/>
        <end position="6640"/>
    </location>
</feature>
<evidence type="ECO:0000256" key="2">
    <source>
        <dbReference type="SAM" id="MobiDB-lite"/>
    </source>
</evidence>
<feature type="compositionally biased region" description="Polar residues" evidence="2">
    <location>
        <begin position="1726"/>
        <end position="1735"/>
    </location>
</feature>
<protein>
    <submittedName>
        <fullName evidence="5">Uncharacterized protein LOC109488008</fullName>
    </submittedName>
</protein>
<feature type="compositionally biased region" description="Basic and acidic residues" evidence="2">
    <location>
        <begin position="3087"/>
        <end position="3099"/>
    </location>
</feature>
<feature type="compositionally biased region" description="Polar residues" evidence="2">
    <location>
        <begin position="3302"/>
        <end position="3312"/>
    </location>
</feature>
<feature type="compositionally biased region" description="Polar residues" evidence="2">
    <location>
        <begin position="2794"/>
        <end position="2806"/>
    </location>
</feature>
<keyword evidence="1" id="KW-0175">Coiled coil</keyword>
<feature type="coiled-coil region" evidence="1">
    <location>
        <begin position="373"/>
        <end position="509"/>
    </location>
</feature>
<feature type="region of interest" description="Disordered" evidence="2">
    <location>
        <begin position="5917"/>
        <end position="5938"/>
    </location>
</feature>
<feature type="compositionally biased region" description="Basic residues" evidence="2">
    <location>
        <begin position="1974"/>
        <end position="1983"/>
    </location>
</feature>
<feature type="coiled-coil region" evidence="1">
    <location>
        <begin position="2300"/>
        <end position="2337"/>
    </location>
</feature>
<feature type="compositionally biased region" description="Polar residues" evidence="2">
    <location>
        <begin position="167"/>
        <end position="182"/>
    </location>
</feature>
<feature type="compositionally biased region" description="Polar residues" evidence="2">
    <location>
        <begin position="2467"/>
        <end position="2482"/>
    </location>
</feature>
<feature type="compositionally biased region" description="Low complexity" evidence="2">
    <location>
        <begin position="2255"/>
        <end position="2273"/>
    </location>
</feature>
<feature type="compositionally biased region" description="Basic and acidic residues" evidence="2">
    <location>
        <begin position="2189"/>
        <end position="2215"/>
    </location>
</feature>
<feature type="region of interest" description="Disordered" evidence="2">
    <location>
        <begin position="785"/>
        <end position="810"/>
    </location>
</feature>
<feature type="compositionally biased region" description="Basic and acidic residues" evidence="2">
    <location>
        <begin position="1948"/>
        <end position="1968"/>
    </location>
</feature>
<feature type="region of interest" description="Disordered" evidence="2">
    <location>
        <begin position="4820"/>
        <end position="4843"/>
    </location>
</feature>
<feature type="compositionally biased region" description="Basic and acidic residues" evidence="2">
    <location>
        <begin position="17"/>
        <end position="29"/>
    </location>
</feature>
<name>A0A6P5ANJ6_BRABE</name>
<feature type="region of interest" description="Disordered" evidence="2">
    <location>
        <begin position="1509"/>
        <end position="1534"/>
    </location>
</feature>
<feature type="compositionally biased region" description="Basic and acidic residues" evidence="2">
    <location>
        <begin position="3106"/>
        <end position="3115"/>
    </location>
</feature>
<proteinExistence type="predicted"/>
<feature type="coiled-coil region" evidence="1">
    <location>
        <begin position="4114"/>
        <end position="4159"/>
    </location>
</feature>
<feature type="compositionally biased region" description="Polar residues" evidence="2">
    <location>
        <begin position="1"/>
        <end position="10"/>
    </location>
</feature>
<feature type="coiled-coil region" evidence="1">
    <location>
        <begin position="4745"/>
        <end position="4772"/>
    </location>
</feature>
<feature type="region of interest" description="Disordered" evidence="2">
    <location>
        <begin position="3075"/>
        <end position="3147"/>
    </location>
</feature>
<feature type="compositionally biased region" description="Polar residues" evidence="2">
    <location>
        <begin position="3131"/>
        <end position="3147"/>
    </location>
</feature>
<feature type="compositionally biased region" description="Polar residues" evidence="2">
    <location>
        <begin position="1741"/>
        <end position="1758"/>
    </location>
</feature>
<feature type="compositionally biased region" description="Polar residues" evidence="2">
    <location>
        <begin position="4284"/>
        <end position="4293"/>
    </location>
</feature>
<feature type="compositionally biased region" description="Acidic residues" evidence="2">
    <location>
        <begin position="3632"/>
        <end position="3657"/>
    </location>
</feature>
<dbReference type="RefSeq" id="XP_019647709.1">
    <property type="nucleotide sequence ID" value="XM_019792150.1"/>
</dbReference>
<feature type="compositionally biased region" description="Polar residues" evidence="2">
    <location>
        <begin position="2739"/>
        <end position="2749"/>
    </location>
</feature>
<dbReference type="PANTHER" id="PTHR45615:SF66">
    <property type="entry name" value="CARD DOMAIN-CONTAINING PROTEIN"/>
    <property type="match status" value="1"/>
</dbReference>
<keyword evidence="3" id="KW-1133">Transmembrane helix</keyword>
<feature type="compositionally biased region" description="Acidic residues" evidence="2">
    <location>
        <begin position="5963"/>
        <end position="5974"/>
    </location>
</feature>
<feature type="region of interest" description="Disordered" evidence="2">
    <location>
        <begin position="2628"/>
        <end position="2897"/>
    </location>
</feature>
<feature type="compositionally biased region" description="Polar residues" evidence="2">
    <location>
        <begin position="2555"/>
        <end position="2565"/>
    </location>
</feature>
<feature type="region of interest" description="Disordered" evidence="2">
    <location>
        <begin position="5955"/>
        <end position="5978"/>
    </location>
</feature>
<feature type="compositionally biased region" description="Basic and acidic residues" evidence="2">
    <location>
        <begin position="2044"/>
        <end position="2054"/>
    </location>
</feature>
<feature type="compositionally biased region" description="Basic and acidic residues" evidence="2">
    <location>
        <begin position="1597"/>
        <end position="1618"/>
    </location>
</feature>
<feature type="region of interest" description="Disordered" evidence="2">
    <location>
        <begin position="2189"/>
        <end position="2273"/>
    </location>
</feature>
<feature type="compositionally biased region" description="Polar residues" evidence="2">
    <location>
        <begin position="2524"/>
        <end position="2534"/>
    </location>
</feature>
<accession>A0A6P5ANJ6</accession>
<feature type="region of interest" description="Disordered" evidence="2">
    <location>
        <begin position="3298"/>
        <end position="3317"/>
    </location>
</feature>
<feature type="compositionally biased region" description="Basic and acidic residues" evidence="2">
    <location>
        <begin position="1525"/>
        <end position="1534"/>
    </location>
</feature>
<feature type="compositionally biased region" description="Basic and acidic residues" evidence="2">
    <location>
        <begin position="1631"/>
        <end position="1666"/>
    </location>
</feature>
<feature type="compositionally biased region" description="Acidic residues" evidence="2">
    <location>
        <begin position="2100"/>
        <end position="2110"/>
    </location>
</feature>
<feature type="compositionally biased region" description="Basic and acidic residues" evidence="2">
    <location>
        <begin position="1914"/>
        <end position="1924"/>
    </location>
</feature>
<evidence type="ECO:0000256" key="1">
    <source>
        <dbReference type="SAM" id="Coils"/>
    </source>
</evidence>
<dbReference type="KEGG" id="bbel:109488008"/>
<feature type="coiled-coil region" evidence="1">
    <location>
        <begin position="2376"/>
        <end position="2458"/>
    </location>
</feature>
<gene>
    <name evidence="5" type="primary">LOC109488008</name>
</gene>
<organism evidence="4 5">
    <name type="scientific">Branchiostoma belcheri</name>
    <name type="common">Amphioxus</name>
    <dbReference type="NCBI Taxonomy" id="7741"/>
    <lineage>
        <taxon>Eukaryota</taxon>
        <taxon>Metazoa</taxon>
        <taxon>Chordata</taxon>
        <taxon>Cephalochordata</taxon>
        <taxon>Leptocardii</taxon>
        <taxon>Amphioxiformes</taxon>
        <taxon>Branchiostomatidae</taxon>
        <taxon>Branchiostoma</taxon>
    </lineage>
</organism>
<feature type="region of interest" description="Disordered" evidence="2">
    <location>
        <begin position="167"/>
        <end position="194"/>
    </location>
</feature>
<feature type="compositionally biased region" description="Polar residues" evidence="2">
    <location>
        <begin position="6266"/>
        <end position="6282"/>
    </location>
</feature>
<feature type="compositionally biased region" description="Polar residues" evidence="2">
    <location>
        <begin position="2706"/>
        <end position="2725"/>
    </location>
</feature>
<feature type="compositionally biased region" description="Basic and acidic residues" evidence="2">
    <location>
        <begin position="2072"/>
        <end position="2096"/>
    </location>
</feature>
<dbReference type="PANTHER" id="PTHR45615">
    <property type="entry name" value="MYOSIN HEAVY CHAIN, NON-MUSCLE"/>
    <property type="match status" value="1"/>
</dbReference>
<feature type="region of interest" description="Disordered" evidence="2">
    <location>
        <begin position="6245"/>
        <end position="6288"/>
    </location>
</feature>
<evidence type="ECO:0000256" key="3">
    <source>
        <dbReference type="SAM" id="Phobius"/>
    </source>
</evidence>
<feature type="compositionally biased region" description="Basic and acidic residues" evidence="2">
    <location>
        <begin position="2647"/>
        <end position="2672"/>
    </location>
</feature>
<feature type="coiled-coil region" evidence="1">
    <location>
        <begin position="1826"/>
        <end position="1853"/>
    </location>
</feature>
<feature type="compositionally biased region" description="Basic and acidic residues" evidence="2">
    <location>
        <begin position="1984"/>
        <end position="1998"/>
    </location>
</feature>
<feature type="region of interest" description="Disordered" evidence="2">
    <location>
        <begin position="4239"/>
        <end position="4325"/>
    </location>
</feature>
<feature type="region of interest" description="Disordered" evidence="2">
    <location>
        <begin position="4859"/>
        <end position="4901"/>
    </location>
</feature>